<protein>
    <submittedName>
        <fullName evidence="2">Uncharacterized protein</fullName>
    </submittedName>
</protein>
<organism evidence="2 3">
    <name type="scientific">Trema orientale</name>
    <name type="common">Charcoal tree</name>
    <name type="synonym">Celtis orientalis</name>
    <dbReference type="NCBI Taxonomy" id="63057"/>
    <lineage>
        <taxon>Eukaryota</taxon>
        <taxon>Viridiplantae</taxon>
        <taxon>Streptophyta</taxon>
        <taxon>Embryophyta</taxon>
        <taxon>Tracheophyta</taxon>
        <taxon>Spermatophyta</taxon>
        <taxon>Magnoliopsida</taxon>
        <taxon>eudicotyledons</taxon>
        <taxon>Gunneridae</taxon>
        <taxon>Pentapetalae</taxon>
        <taxon>rosids</taxon>
        <taxon>fabids</taxon>
        <taxon>Rosales</taxon>
        <taxon>Cannabaceae</taxon>
        <taxon>Trema</taxon>
    </lineage>
</organism>
<evidence type="ECO:0000313" key="2">
    <source>
        <dbReference type="EMBL" id="PON83487.1"/>
    </source>
</evidence>
<feature type="region of interest" description="Disordered" evidence="1">
    <location>
        <begin position="80"/>
        <end position="115"/>
    </location>
</feature>
<gene>
    <name evidence="2" type="ORF">TorRG33x02_207590</name>
</gene>
<comment type="caution">
    <text evidence="2">The sequence shown here is derived from an EMBL/GenBank/DDBJ whole genome shotgun (WGS) entry which is preliminary data.</text>
</comment>
<dbReference type="AlphaFoldDB" id="A0A2P5ED67"/>
<accession>A0A2P5ED67</accession>
<feature type="compositionally biased region" description="Polar residues" evidence="1">
    <location>
        <begin position="85"/>
        <end position="105"/>
    </location>
</feature>
<keyword evidence="3" id="KW-1185">Reference proteome</keyword>
<dbReference type="Proteomes" id="UP000237000">
    <property type="component" value="Unassembled WGS sequence"/>
</dbReference>
<sequence>MSQFITPMHRNNQKFLELQKKTNSDRQQNYELQVLRAQNESKKLAVTEYREDNKILFTDLDSIKDPNLREFMRSEQSRIMRKRAQQQGEGSQNTSNVFGQFFTNLGGSGDDLPPY</sequence>
<name>A0A2P5ED67_TREOI</name>
<dbReference type="EMBL" id="JXTC01000178">
    <property type="protein sequence ID" value="PON83487.1"/>
    <property type="molecule type" value="Genomic_DNA"/>
</dbReference>
<evidence type="ECO:0000256" key="1">
    <source>
        <dbReference type="SAM" id="MobiDB-lite"/>
    </source>
</evidence>
<dbReference type="OrthoDB" id="1751762at2759"/>
<proteinExistence type="predicted"/>
<dbReference type="InParanoid" id="A0A2P5ED67"/>
<reference evidence="3" key="1">
    <citation type="submission" date="2016-06" db="EMBL/GenBank/DDBJ databases">
        <title>Parallel loss of symbiosis genes in relatives of nitrogen-fixing non-legume Parasponia.</title>
        <authorList>
            <person name="Van Velzen R."/>
            <person name="Holmer R."/>
            <person name="Bu F."/>
            <person name="Rutten L."/>
            <person name="Van Zeijl A."/>
            <person name="Liu W."/>
            <person name="Santuari L."/>
            <person name="Cao Q."/>
            <person name="Sharma T."/>
            <person name="Shen D."/>
            <person name="Roswanjaya Y."/>
            <person name="Wardhani T."/>
            <person name="Kalhor M.S."/>
            <person name="Jansen J."/>
            <person name="Van den Hoogen J."/>
            <person name="Gungor B."/>
            <person name="Hartog M."/>
            <person name="Hontelez J."/>
            <person name="Verver J."/>
            <person name="Yang W.-C."/>
            <person name="Schijlen E."/>
            <person name="Repin R."/>
            <person name="Schilthuizen M."/>
            <person name="Schranz E."/>
            <person name="Heidstra R."/>
            <person name="Miyata K."/>
            <person name="Fedorova E."/>
            <person name="Kohlen W."/>
            <person name="Bisseling T."/>
            <person name="Smit S."/>
            <person name="Geurts R."/>
        </authorList>
    </citation>
    <scope>NUCLEOTIDE SEQUENCE [LARGE SCALE GENOMIC DNA]</scope>
    <source>
        <strain evidence="3">cv. RG33-2</strain>
    </source>
</reference>
<evidence type="ECO:0000313" key="3">
    <source>
        <dbReference type="Proteomes" id="UP000237000"/>
    </source>
</evidence>